<dbReference type="FunFam" id="3.30.40.10:FF:000360">
    <property type="entry name" value="E3 ubiquitin-protein ligase, putative"/>
    <property type="match status" value="1"/>
</dbReference>
<protein>
    <recommendedName>
        <fullName evidence="6">RING-type domain-containing protein</fullName>
    </recommendedName>
</protein>
<keyword evidence="2 4" id="KW-0863">Zinc-finger</keyword>
<dbReference type="GO" id="GO:0008270">
    <property type="term" value="F:zinc ion binding"/>
    <property type="evidence" value="ECO:0007669"/>
    <property type="project" value="UniProtKB-KW"/>
</dbReference>
<comment type="caution">
    <text evidence="7">The sequence shown here is derived from an EMBL/GenBank/DDBJ whole genome shotgun (WGS) entry which is preliminary data.</text>
</comment>
<dbReference type="InterPro" id="IPR001841">
    <property type="entry name" value="Znf_RING"/>
</dbReference>
<dbReference type="InterPro" id="IPR013083">
    <property type="entry name" value="Znf_RING/FYVE/PHD"/>
</dbReference>
<sequence>MDGSEDCYYFCHICNHHRVREEVLQRASGDLVCMVCDNEGFVEKMSAPMQPEVLPGFTSFQTNAGGFPVITATSFDSSSDPFISALGMPMTNFVQQMFRGIMNPTGATGPRASVRFQTTTLGGGMPFEGFFEGSDPNIQSVFQSFMQNPLDPQAMNQFLYYVMESDPNRQGSPPVARIVLENLETETLDEEQAKKLETCAICTEDFAAGDRIHWLSSDRKVCGHAFHVDCIVPWLKQHNSCPVCRYELPTDDEEYNRQREELRSRLVEEVQRHVDPSTQGNNSQQPERPDTSQGYPRRGQPGNGNNMIRTNYCHVQ</sequence>
<name>A0AAD9LKG0_BABDI</name>
<dbReference type="AlphaFoldDB" id="A0AAD9LKG0"/>
<evidence type="ECO:0000256" key="4">
    <source>
        <dbReference type="PROSITE-ProRule" id="PRU00175"/>
    </source>
</evidence>
<dbReference type="PANTHER" id="PTHR15710">
    <property type="entry name" value="E3 UBIQUITIN-PROTEIN LIGASE PRAJA"/>
    <property type="match status" value="1"/>
</dbReference>
<evidence type="ECO:0000313" key="7">
    <source>
        <dbReference type="EMBL" id="KAK1939621.1"/>
    </source>
</evidence>
<reference evidence="7" key="1">
    <citation type="journal article" date="2014" name="Nucleic Acids Res.">
        <title>The evolutionary dynamics of variant antigen genes in Babesia reveal a history of genomic innovation underlying host-parasite interaction.</title>
        <authorList>
            <person name="Jackson A.P."/>
            <person name="Otto T.D."/>
            <person name="Darby A."/>
            <person name="Ramaprasad A."/>
            <person name="Xia D."/>
            <person name="Echaide I.E."/>
            <person name="Farber M."/>
            <person name="Gahlot S."/>
            <person name="Gamble J."/>
            <person name="Gupta D."/>
            <person name="Gupta Y."/>
            <person name="Jackson L."/>
            <person name="Malandrin L."/>
            <person name="Malas T.B."/>
            <person name="Moussa E."/>
            <person name="Nair M."/>
            <person name="Reid A.J."/>
            <person name="Sanders M."/>
            <person name="Sharma J."/>
            <person name="Tracey A."/>
            <person name="Quail M.A."/>
            <person name="Weir W."/>
            <person name="Wastling J.M."/>
            <person name="Hall N."/>
            <person name="Willadsen P."/>
            <person name="Lingelbach K."/>
            <person name="Shiels B."/>
            <person name="Tait A."/>
            <person name="Berriman M."/>
            <person name="Allred D.R."/>
            <person name="Pain A."/>
        </authorList>
    </citation>
    <scope>NUCLEOTIDE SEQUENCE</scope>
    <source>
        <strain evidence="7">1802A</strain>
    </source>
</reference>
<dbReference type="CDD" id="cd16454">
    <property type="entry name" value="RING-H2_PA-TM-RING"/>
    <property type="match status" value="1"/>
</dbReference>
<organism evidence="7 8">
    <name type="scientific">Babesia divergens</name>
    <dbReference type="NCBI Taxonomy" id="32595"/>
    <lineage>
        <taxon>Eukaryota</taxon>
        <taxon>Sar</taxon>
        <taxon>Alveolata</taxon>
        <taxon>Apicomplexa</taxon>
        <taxon>Aconoidasida</taxon>
        <taxon>Piroplasmida</taxon>
        <taxon>Babesiidae</taxon>
        <taxon>Babesia</taxon>
    </lineage>
</organism>
<accession>A0AAD9LKG0</accession>
<evidence type="ECO:0000256" key="1">
    <source>
        <dbReference type="ARBA" id="ARBA00022723"/>
    </source>
</evidence>
<dbReference type="Proteomes" id="UP001195914">
    <property type="component" value="Unassembled WGS sequence"/>
</dbReference>
<dbReference type="SMART" id="SM00184">
    <property type="entry name" value="RING"/>
    <property type="match status" value="1"/>
</dbReference>
<evidence type="ECO:0000256" key="3">
    <source>
        <dbReference type="ARBA" id="ARBA00022833"/>
    </source>
</evidence>
<proteinExistence type="predicted"/>
<dbReference type="SUPFAM" id="SSF57850">
    <property type="entry name" value="RING/U-box"/>
    <property type="match status" value="1"/>
</dbReference>
<keyword evidence="1" id="KW-0479">Metal-binding</keyword>
<evidence type="ECO:0000259" key="6">
    <source>
        <dbReference type="PROSITE" id="PS50089"/>
    </source>
</evidence>
<keyword evidence="3" id="KW-0862">Zinc</keyword>
<evidence type="ECO:0000256" key="2">
    <source>
        <dbReference type="ARBA" id="ARBA00022771"/>
    </source>
</evidence>
<feature type="domain" description="RING-type" evidence="6">
    <location>
        <begin position="199"/>
        <end position="245"/>
    </location>
</feature>
<evidence type="ECO:0000256" key="5">
    <source>
        <dbReference type="SAM" id="MobiDB-lite"/>
    </source>
</evidence>
<dbReference type="EMBL" id="JAHBMH010000007">
    <property type="protein sequence ID" value="KAK1939621.1"/>
    <property type="molecule type" value="Genomic_DNA"/>
</dbReference>
<keyword evidence="8" id="KW-1185">Reference proteome</keyword>
<dbReference type="Pfam" id="PF13639">
    <property type="entry name" value="zf-RING_2"/>
    <property type="match status" value="1"/>
</dbReference>
<gene>
    <name evidence="7" type="ORF">X943_001624</name>
</gene>
<evidence type="ECO:0000313" key="8">
    <source>
        <dbReference type="Proteomes" id="UP001195914"/>
    </source>
</evidence>
<dbReference type="PROSITE" id="PS50089">
    <property type="entry name" value="ZF_RING_2"/>
    <property type="match status" value="1"/>
</dbReference>
<dbReference type="Gene3D" id="3.30.40.10">
    <property type="entry name" value="Zinc/RING finger domain, C3HC4 (zinc finger)"/>
    <property type="match status" value="1"/>
</dbReference>
<reference evidence="7" key="2">
    <citation type="submission" date="2021-05" db="EMBL/GenBank/DDBJ databases">
        <authorList>
            <person name="Pain A."/>
        </authorList>
    </citation>
    <scope>NUCLEOTIDE SEQUENCE</scope>
    <source>
        <strain evidence="7">1802A</strain>
    </source>
</reference>
<feature type="compositionally biased region" description="Polar residues" evidence="5">
    <location>
        <begin position="276"/>
        <end position="294"/>
    </location>
</feature>
<feature type="region of interest" description="Disordered" evidence="5">
    <location>
        <begin position="270"/>
        <end position="316"/>
    </location>
</feature>